<dbReference type="InterPro" id="IPR050570">
    <property type="entry name" value="Cell_wall_metabolism_enzyme"/>
</dbReference>
<dbReference type="AlphaFoldDB" id="A0A0H5QD59"/>
<dbReference type="InterPro" id="IPR018392">
    <property type="entry name" value="LysM"/>
</dbReference>
<feature type="compositionally biased region" description="Low complexity" evidence="2">
    <location>
        <begin position="250"/>
        <end position="290"/>
    </location>
</feature>
<feature type="region of interest" description="Disordered" evidence="2">
    <location>
        <begin position="250"/>
        <end position="297"/>
    </location>
</feature>
<dbReference type="CDD" id="cd00118">
    <property type="entry name" value="LysM"/>
    <property type="match status" value="2"/>
</dbReference>
<evidence type="ECO:0000313" key="5">
    <source>
        <dbReference type="EMBL" id="CRY99456.1"/>
    </source>
</evidence>
<dbReference type="SUPFAM" id="SSF51261">
    <property type="entry name" value="Duplicated hybrid motif"/>
    <property type="match status" value="1"/>
</dbReference>
<reference evidence="5 6" key="1">
    <citation type="submission" date="2014-11" db="EMBL/GenBank/DDBJ databases">
        <authorList>
            <person name="Diene M.Seydina."/>
        </authorList>
    </citation>
    <scope>NUCLEOTIDE SEQUENCE [LARGE SCALE GENOMIC DNA]</scope>
    <source>
        <strain evidence="5 6">Neisseria meningitidis CHUV</strain>
    </source>
</reference>
<dbReference type="GO" id="GO:0004222">
    <property type="term" value="F:metalloendopeptidase activity"/>
    <property type="evidence" value="ECO:0007669"/>
    <property type="project" value="TreeGrafter"/>
</dbReference>
<proteinExistence type="inferred from homology"/>
<dbReference type="Pfam" id="PF01476">
    <property type="entry name" value="LysM"/>
    <property type="match status" value="2"/>
</dbReference>
<dbReference type="Proteomes" id="UP000182715">
    <property type="component" value="Unassembled WGS sequence"/>
</dbReference>
<dbReference type="PROSITE" id="PS51257">
    <property type="entry name" value="PROKAR_LIPOPROTEIN"/>
    <property type="match status" value="1"/>
</dbReference>
<sequence length="415" mass="42892">MLKQTTLLAACTAVAALLGGCATQQPAPVIAGNSGMQDAPSSAVYNNPYGATPYSPAPAGDAPYVPPVQSAPVYTPPAYVPPSAPAVSGTYVPSYAPVDINAATHTIVRGDTVYNISKRYHISQDDFRAWNGMTDNTLSIGQIVKVKPAGYAAPKAAAVKSRPAVPAAAQPLVQSAPVDINAATHTIVRGDTVYNISKRYHISQDDFRAWNGMTDNMLSIGQIVKVKPAGYAAPKTAAVESRPAVPAAVQTPVKPAAQPPVQSAPQPAAPAAENKAVPAPAPQSPAASPSGTRSVGGIVWQRPTQGKVVADFGGNNKGVDIAGNAGQPVLAAADGKVVYAGSGLRGYGNLVIIQHNSSFLTAYGHNQKLLVGEGQQVKRGQQVALMGNTDASRTQLHFEVRQNGKPVNPNSYIAF</sequence>
<feature type="chain" id="PRO_5005222554" evidence="3">
    <location>
        <begin position="27"/>
        <end position="415"/>
    </location>
</feature>
<evidence type="ECO:0000259" key="4">
    <source>
        <dbReference type="PROSITE" id="PS51782"/>
    </source>
</evidence>
<dbReference type="SUPFAM" id="SSF54106">
    <property type="entry name" value="LysM domain"/>
    <property type="match status" value="2"/>
</dbReference>
<dbReference type="FunFam" id="3.10.350.10:FF:000032">
    <property type="entry name" value="Putative lipoprotein NlpD"/>
    <property type="match status" value="2"/>
</dbReference>
<protein>
    <submittedName>
        <fullName evidence="5">Lipoprotein NlpD</fullName>
    </submittedName>
</protein>
<dbReference type="Pfam" id="PF01551">
    <property type="entry name" value="Peptidase_M23"/>
    <property type="match status" value="1"/>
</dbReference>
<dbReference type="InterPro" id="IPR011055">
    <property type="entry name" value="Dup_hybrid_motif"/>
</dbReference>
<dbReference type="InterPro" id="IPR016047">
    <property type="entry name" value="M23ase_b-sheet_dom"/>
</dbReference>
<dbReference type="InterPro" id="IPR036779">
    <property type="entry name" value="LysM_dom_sf"/>
</dbReference>
<dbReference type="Gene3D" id="3.10.350.10">
    <property type="entry name" value="LysM domain"/>
    <property type="match status" value="2"/>
</dbReference>
<evidence type="ECO:0000256" key="2">
    <source>
        <dbReference type="SAM" id="MobiDB-lite"/>
    </source>
</evidence>
<dbReference type="CDD" id="cd12797">
    <property type="entry name" value="M23_peptidase"/>
    <property type="match status" value="1"/>
</dbReference>
<feature type="signal peptide" evidence="3">
    <location>
        <begin position="1"/>
        <end position="26"/>
    </location>
</feature>
<evidence type="ECO:0000256" key="3">
    <source>
        <dbReference type="SAM" id="SignalP"/>
    </source>
</evidence>
<comment type="similarity">
    <text evidence="1">Belongs to the E.coli NlpD/Haemophilus LppB family.</text>
</comment>
<keyword evidence="3" id="KW-0732">Signal</keyword>
<feature type="domain" description="LysM" evidence="4">
    <location>
        <begin position="103"/>
        <end position="146"/>
    </location>
</feature>
<dbReference type="PROSITE" id="PS51782">
    <property type="entry name" value="LYSM"/>
    <property type="match status" value="2"/>
</dbReference>
<evidence type="ECO:0000313" key="6">
    <source>
        <dbReference type="Proteomes" id="UP000182715"/>
    </source>
</evidence>
<evidence type="ECO:0000256" key="1">
    <source>
        <dbReference type="ARBA" id="ARBA00038420"/>
    </source>
</evidence>
<feature type="domain" description="LysM" evidence="4">
    <location>
        <begin position="183"/>
        <end position="226"/>
    </location>
</feature>
<dbReference type="SMART" id="SM00257">
    <property type="entry name" value="LysM"/>
    <property type="match status" value="2"/>
</dbReference>
<accession>A0A0H5QD59</accession>
<dbReference type="PANTHER" id="PTHR21666:SF263">
    <property type="entry name" value="MUREIN HYDROLASE ACTIVATOR NLPD"/>
    <property type="match status" value="1"/>
</dbReference>
<dbReference type="Gene3D" id="2.70.70.10">
    <property type="entry name" value="Glucose Permease (Domain IIA)"/>
    <property type="match status" value="1"/>
</dbReference>
<keyword evidence="5" id="KW-0449">Lipoprotein</keyword>
<dbReference type="EMBL" id="CVTF01000071">
    <property type="protein sequence ID" value="CRY99456.1"/>
    <property type="molecule type" value="Genomic_DNA"/>
</dbReference>
<dbReference type="PANTHER" id="PTHR21666">
    <property type="entry name" value="PEPTIDASE-RELATED"/>
    <property type="match status" value="1"/>
</dbReference>
<name>A0A0H5QD59_NEIMI</name>
<organism evidence="5 6">
    <name type="scientific">Neisseria meningitidis serogroup B</name>
    <dbReference type="NCBI Taxonomy" id="491"/>
    <lineage>
        <taxon>Bacteria</taxon>
        <taxon>Pseudomonadati</taxon>
        <taxon>Pseudomonadota</taxon>
        <taxon>Betaproteobacteria</taxon>
        <taxon>Neisseriales</taxon>
        <taxon>Neisseriaceae</taxon>
        <taxon>Neisseria</taxon>
    </lineage>
</organism>